<dbReference type="KEGG" id="snq:CP978_04790"/>
<dbReference type="RefSeq" id="WP_043437813.1">
    <property type="nucleotide sequence ID" value="NZ_CP009313.1"/>
</dbReference>
<gene>
    <name evidence="3" type="ORF">CP978_04790</name>
    <name evidence="2" type="ORF">SNOD_04405</name>
</gene>
<proteinExistence type="predicted"/>
<feature type="compositionally biased region" description="Basic and acidic residues" evidence="1">
    <location>
        <begin position="35"/>
        <end position="46"/>
    </location>
</feature>
<reference evidence="3 5" key="3">
    <citation type="submission" date="2017-09" db="EMBL/GenBank/DDBJ databases">
        <title>Streptomyces genome completion.</title>
        <authorList>
            <person name="Lee N."/>
            <person name="Cho B.-K."/>
        </authorList>
    </citation>
    <scope>NUCLEOTIDE SEQUENCE [LARGE SCALE GENOMIC DNA]</scope>
    <source>
        <strain evidence="3 5">ATCC 14899</strain>
    </source>
</reference>
<accession>A0A0B5DH83</accession>
<dbReference type="EMBL" id="CP009313">
    <property type="protein sequence ID" value="AJE39357.1"/>
    <property type="molecule type" value="Genomic_DNA"/>
</dbReference>
<reference evidence="2 4" key="2">
    <citation type="journal article" date="2016" name="Appl. Microbiol. Biotechnol.">
        <title>Exploiting the genome sequence of Streptomyces nodosus for enhanced antibiotic production.</title>
        <authorList>
            <person name="Sweeney P."/>
            <person name="Murphy C.D."/>
            <person name="Caffrey P."/>
        </authorList>
    </citation>
    <scope>NUCLEOTIDE SEQUENCE [LARGE SCALE GENOMIC DNA]</scope>
    <source>
        <strain evidence="2 4">ATCC 14899</strain>
    </source>
</reference>
<dbReference type="Proteomes" id="UP000031526">
    <property type="component" value="Chromosome"/>
</dbReference>
<evidence type="ECO:0000313" key="4">
    <source>
        <dbReference type="Proteomes" id="UP000031526"/>
    </source>
</evidence>
<reference evidence="4" key="1">
    <citation type="submission" date="2014-09" db="EMBL/GenBank/DDBJ databases">
        <title>Sequence of the Streptomyces nodosus genome.</title>
        <authorList>
            <person name="Sweeney P."/>
            <person name="Stephens N."/>
            <person name="Murphy C."/>
            <person name="Caffrey P."/>
        </authorList>
    </citation>
    <scope>NUCLEOTIDE SEQUENCE [LARGE SCALE GENOMIC DNA]</scope>
    <source>
        <strain evidence="4">ATCC 14899</strain>
    </source>
</reference>
<evidence type="ECO:0000313" key="2">
    <source>
        <dbReference type="EMBL" id="AJE39357.1"/>
    </source>
</evidence>
<dbReference type="HOGENOM" id="CLU_193033_0_0_11"/>
<dbReference type="EMBL" id="CP023747">
    <property type="protein sequence ID" value="QEV37943.1"/>
    <property type="molecule type" value="Genomic_DNA"/>
</dbReference>
<feature type="region of interest" description="Disordered" evidence="1">
    <location>
        <begin position="1"/>
        <end position="68"/>
    </location>
</feature>
<organism evidence="2 4">
    <name type="scientific">Streptomyces nodosus</name>
    <dbReference type="NCBI Taxonomy" id="40318"/>
    <lineage>
        <taxon>Bacteria</taxon>
        <taxon>Bacillati</taxon>
        <taxon>Actinomycetota</taxon>
        <taxon>Actinomycetes</taxon>
        <taxon>Kitasatosporales</taxon>
        <taxon>Streptomycetaceae</taxon>
        <taxon>Streptomyces</taxon>
    </lineage>
</organism>
<keyword evidence="4" id="KW-1185">Reference proteome</keyword>
<evidence type="ECO:0000256" key="1">
    <source>
        <dbReference type="SAM" id="MobiDB-lite"/>
    </source>
</evidence>
<protein>
    <submittedName>
        <fullName evidence="2">Uncharacterized protein</fullName>
    </submittedName>
</protein>
<name>A0A0B5DH83_9ACTN</name>
<dbReference type="STRING" id="40318.SNOD_04405"/>
<dbReference type="AlphaFoldDB" id="A0A0B5DH83"/>
<evidence type="ECO:0000313" key="5">
    <source>
        <dbReference type="Proteomes" id="UP000325763"/>
    </source>
</evidence>
<sequence length="68" mass="7254">MGTIRVGKPDVSPDTPSHVSGLHQGNRGPYKSQPGHHEDGTADARRSTGIQSKKRNALTRTMPNLPPG</sequence>
<dbReference type="Proteomes" id="UP000325763">
    <property type="component" value="Chromosome"/>
</dbReference>
<evidence type="ECO:0000313" key="3">
    <source>
        <dbReference type="EMBL" id="QEV37943.1"/>
    </source>
</evidence>
<dbReference type="OrthoDB" id="5147872at2"/>